<dbReference type="SUPFAM" id="SSF57667">
    <property type="entry name" value="beta-beta-alpha zinc fingers"/>
    <property type="match status" value="2"/>
</dbReference>
<comment type="caution">
    <text evidence="7">The sequence shown here is derived from an EMBL/GenBank/DDBJ whole genome shotgun (WGS) entry which is preliminary data.</text>
</comment>
<proteinExistence type="predicted"/>
<evidence type="ECO:0000256" key="5">
    <source>
        <dbReference type="PROSITE-ProRule" id="PRU00042"/>
    </source>
</evidence>
<dbReference type="InterPro" id="IPR050329">
    <property type="entry name" value="GLI_C2H2-zinc-finger"/>
</dbReference>
<keyword evidence="4" id="KW-0862">Zinc</keyword>
<dbReference type="GO" id="GO:0000981">
    <property type="term" value="F:DNA-binding transcription factor activity, RNA polymerase II-specific"/>
    <property type="evidence" value="ECO:0007669"/>
    <property type="project" value="TreeGrafter"/>
</dbReference>
<evidence type="ECO:0000313" key="7">
    <source>
        <dbReference type="EMBL" id="OMJ73569.1"/>
    </source>
</evidence>
<keyword evidence="8" id="KW-1185">Reference proteome</keyword>
<evidence type="ECO:0000313" key="8">
    <source>
        <dbReference type="Proteomes" id="UP000187209"/>
    </source>
</evidence>
<dbReference type="InterPro" id="IPR036236">
    <property type="entry name" value="Znf_C2H2_sf"/>
</dbReference>
<dbReference type="PANTHER" id="PTHR19818:SF139">
    <property type="entry name" value="PAIR-RULE PROTEIN ODD-PAIRED"/>
    <property type="match status" value="1"/>
</dbReference>
<feature type="domain" description="C2H2-type" evidence="6">
    <location>
        <begin position="65"/>
        <end position="94"/>
    </location>
</feature>
<protein>
    <recommendedName>
        <fullName evidence="6">C2H2-type domain-containing protein</fullName>
    </recommendedName>
</protein>
<evidence type="ECO:0000259" key="6">
    <source>
        <dbReference type="PROSITE" id="PS50157"/>
    </source>
</evidence>
<dbReference type="SMART" id="SM00355">
    <property type="entry name" value="ZnF_C2H2"/>
    <property type="match status" value="3"/>
</dbReference>
<keyword evidence="3 5" id="KW-0863">Zinc-finger</keyword>
<evidence type="ECO:0000256" key="2">
    <source>
        <dbReference type="ARBA" id="ARBA00022737"/>
    </source>
</evidence>
<keyword evidence="2" id="KW-0677">Repeat</keyword>
<name>A0A1R2B9X4_9CILI</name>
<dbReference type="Pfam" id="PF13894">
    <property type="entry name" value="zf-C2H2_4"/>
    <property type="match status" value="1"/>
</dbReference>
<dbReference type="Proteomes" id="UP000187209">
    <property type="component" value="Unassembled WGS sequence"/>
</dbReference>
<dbReference type="GO" id="GO:0005634">
    <property type="term" value="C:nucleus"/>
    <property type="evidence" value="ECO:0007669"/>
    <property type="project" value="UniProtKB-ARBA"/>
</dbReference>
<dbReference type="AlphaFoldDB" id="A0A1R2B9X4"/>
<evidence type="ECO:0000256" key="1">
    <source>
        <dbReference type="ARBA" id="ARBA00022723"/>
    </source>
</evidence>
<dbReference type="OrthoDB" id="9402531at2759"/>
<evidence type="ECO:0000256" key="3">
    <source>
        <dbReference type="ARBA" id="ARBA00022771"/>
    </source>
</evidence>
<evidence type="ECO:0000256" key="4">
    <source>
        <dbReference type="ARBA" id="ARBA00022833"/>
    </source>
</evidence>
<dbReference type="PANTHER" id="PTHR19818">
    <property type="entry name" value="ZINC FINGER PROTEIN ZIC AND GLI"/>
    <property type="match status" value="1"/>
</dbReference>
<dbReference type="GO" id="GO:0000978">
    <property type="term" value="F:RNA polymerase II cis-regulatory region sequence-specific DNA binding"/>
    <property type="evidence" value="ECO:0007669"/>
    <property type="project" value="TreeGrafter"/>
</dbReference>
<dbReference type="PROSITE" id="PS00028">
    <property type="entry name" value="ZINC_FINGER_C2H2_1"/>
    <property type="match status" value="3"/>
</dbReference>
<dbReference type="EMBL" id="MPUH01000812">
    <property type="protein sequence ID" value="OMJ73569.1"/>
    <property type="molecule type" value="Genomic_DNA"/>
</dbReference>
<dbReference type="GO" id="GO:0045944">
    <property type="term" value="P:positive regulation of transcription by RNA polymerase II"/>
    <property type="evidence" value="ECO:0007669"/>
    <property type="project" value="UniProtKB-ARBA"/>
</dbReference>
<dbReference type="InterPro" id="IPR013087">
    <property type="entry name" value="Znf_C2H2_type"/>
</dbReference>
<keyword evidence="1" id="KW-0479">Metal-binding</keyword>
<gene>
    <name evidence="7" type="ORF">SteCoe_27698</name>
</gene>
<accession>A0A1R2B9X4</accession>
<feature type="domain" description="C2H2-type" evidence="6">
    <location>
        <begin position="37"/>
        <end position="64"/>
    </location>
</feature>
<dbReference type="GO" id="GO:0008270">
    <property type="term" value="F:zinc ion binding"/>
    <property type="evidence" value="ECO:0007669"/>
    <property type="project" value="UniProtKB-KW"/>
</dbReference>
<dbReference type="PROSITE" id="PS50157">
    <property type="entry name" value="ZINC_FINGER_C2H2_2"/>
    <property type="match status" value="3"/>
</dbReference>
<sequence length="135" mass="16265">MKDQEFTCYYEFCGKLFNNKYNLKRHINAVHLRIKEYNCEICSKQFVSKVAFKEHQYSHLNMKPIKCPYPDCEMAFSRSSMLCAHKKIHENEKNYDRKSKKYEKKKSANDLPLILQTRVDKQYETKIPLHHVLIN</sequence>
<reference evidence="7 8" key="1">
    <citation type="submission" date="2016-11" db="EMBL/GenBank/DDBJ databases">
        <title>The macronuclear genome of Stentor coeruleus: a giant cell with tiny introns.</title>
        <authorList>
            <person name="Slabodnick M."/>
            <person name="Ruby J.G."/>
            <person name="Reiff S.B."/>
            <person name="Swart E.C."/>
            <person name="Gosai S."/>
            <person name="Prabakaran S."/>
            <person name="Witkowska E."/>
            <person name="Larue G.E."/>
            <person name="Fisher S."/>
            <person name="Freeman R.M."/>
            <person name="Gunawardena J."/>
            <person name="Chu W."/>
            <person name="Stover N.A."/>
            <person name="Gregory B.D."/>
            <person name="Nowacki M."/>
            <person name="Derisi J."/>
            <person name="Roy S.W."/>
            <person name="Marshall W.F."/>
            <person name="Sood P."/>
        </authorList>
    </citation>
    <scope>NUCLEOTIDE SEQUENCE [LARGE SCALE GENOMIC DNA]</scope>
    <source>
        <strain evidence="7">WM001</strain>
    </source>
</reference>
<organism evidence="7 8">
    <name type="scientific">Stentor coeruleus</name>
    <dbReference type="NCBI Taxonomy" id="5963"/>
    <lineage>
        <taxon>Eukaryota</taxon>
        <taxon>Sar</taxon>
        <taxon>Alveolata</taxon>
        <taxon>Ciliophora</taxon>
        <taxon>Postciliodesmatophora</taxon>
        <taxon>Heterotrichea</taxon>
        <taxon>Heterotrichida</taxon>
        <taxon>Stentoridae</taxon>
        <taxon>Stentor</taxon>
    </lineage>
</organism>
<feature type="domain" description="C2H2-type" evidence="6">
    <location>
        <begin position="6"/>
        <end position="36"/>
    </location>
</feature>
<dbReference type="Gene3D" id="3.30.160.60">
    <property type="entry name" value="Classic Zinc Finger"/>
    <property type="match status" value="3"/>
</dbReference>
<dbReference type="Pfam" id="PF00096">
    <property type="entry name" value="zf-C2H2"/>
    <property type="match status" value="2"/>
</dbReference>